<accession>A0ABV6QG20</accession>
<feature type="signal peptide" evidence="1">
    <location>
        <begin position="1"/>
        <end position="20"/>
    </location>
</feature>
<sequence>MVAAAAAVLALIAGAVVVQQAVSAKVDLSGMNTEASERLMAAAAKIVVPGPTPGPGQYSYVMRKERQISVQQSKDYKRVMPPMMTTPPPGTYVTPEPGDISTSTTTRLLHEIETWAPARRDDVWRKTLTTRRAVYRSSGPEKPYGPPESEHRLGRCGDFGEPEYVCKTDVNTKQEWDRPTSEFLATVPRDPEQMLTLLRQRGYPDAPVGPDVDTLDYIAWILKQPKIPADIRRTLLGAVALMPNLRVVDNVSDESGRIGTAFGLETMYAWQDFIIDEKTGAFLGTQVTTKVAGSESGKAGTVVERDSFQEVVVDRLGQRP</sequence>
<protein>
    <submittedName>
        <fullName evidence="2">Uncharacterized protein</fullName>
    </submittedName>
</protein>
<evidence type="ECO:0000313" key="2">
    <source>
        <dbReference type="EMBL" id="MFC0623576.1"/>
    </source>
</evidence>
<gene>
    <name evidence="2" type="ORF">ACFFGN_05845</name>
</gene>
<proteinExistence type="predicted"/>
<feature type="chain" id="PRO_5046240840" evidence="1">
    <location>
        <begin position="21"/>
        <end position="320"/>
    </location>
</feature>
<comment type="caution">
    <text evidence="2">The sequence shown here is derived from an EMBL/GenBank/DDBJ whole genome shotgun (WGS) entry which is preliminary data.</text>
</comment>
<dbReference type="RefSeq" id="WP_380044282.1">
    <property type="nucleotide sequence ID" value="NZ_JBHLTC010000006.1"/>
</dbReference>
<organism evidence="2 3">
    <name type="scientific">Kribbella deserti</name>
    <dbReference type="NCBI Taxonomy" id="1926257"/>
    <lineage>
        <taxon>Bacteria</taxon>
        <taxon>Bacillati</taxon>
        <taxon>Actinomycetota</taxon>
        <taxon>Actinomycetes</taxon>
        <taxon>Propionibacteriales</taxon>
        <taxon>Kribbellaceae</taxon>
        <taxon>Kribbella</taxon>
    </lineage>
</organism>
<reference evidence="2 3" key="1">
    <citation type="submission" date="2024-09" db="EMBL/GenBank/DDBJ databases">
        <authorList>
            <person name="Sun Q."/>
            <person name="Mori K."/>
        </authorList>
    </citation>
    <scope>NUCLEOTIDE SEQUENCE [LARGE SCALE GENOMIC DNA]</scope>
    <source>
        <strain evidence="2 3">CGMCC 1.15906</strain>
    </source>
</reference>
<dbReference type="Proteomes" id="UP001589890">
    <property type="component" value="Unassembled WGS sequence"/>
</dbReference>
<evidence type="ECO:0000313" key="3">
    <source>
        <dbReference type="Proteomes" id="UP001589890"/>
    </source>
</evidence>
<name>A0ABV6QG20_9ACTN</name>
<dbReference type="EMBL" id="JBHLTC010000006">
    <property type="protein sequence ID" value="MFC0623576.1"/>
    <property type="molecule type" value="Genomic_DNA"/>
</dbReference>
<keyword evidence="1" id="KW-0732">Signal</keyword>
<keyword evidence="3" id="KW-1185">Reference proteome</keyword>
<evidence type="ECO:0000256" key="1">
    <source>
        <dbReference type="SAM" id="SignalP"/>
    </source>
</evidence>